<reference evidence="1 2" key="1">
    <citation type="journal article" name="Front. Microbiol.">
        <title>Sugar Metabolism of the First Thermophilic Planctomycete Thermogutta terrifontis: Comparative Genomic and Transcriptomic Approaches.</title>
        <authorList>
            <person name="Elcheninov A.G."/>
            <person name="Menzel P."/>
            <person name="Gudbergsdottir S.R."/>
            <person name="Slesarev A.I."/>
            <person name="Kadnikov V.V."/>
            <person name="Krogh A."/>
            <person name="Bonch-Osmolovskaya E.A."/>
            <person name="Peng X."/>
            <person name="Kublanov I.V."/>
        </authorList>
    </citation>
    <scope>NUCLEOTIDE SEQUENCE [LARGE SCALE GENOMIC DNA]</scope>
    <source>
        <strain evidence="1 2">R1</strain>
    </source>
</reference>
<dbReference type="EMBL" id="CP018477">
    <property type="protein sequence ID" value="ASV73817.1"/>
    <property type="molecule type" value="Genomic_DNA"/>
</dbReference>
<sequence length="41" mass="4541">MTATAARQGWVRQHRAVIENDRGKVRPYPIEAPVEGGRGLP</sequence>
<name>A0A286RD12_9BACT</name>
<evidence type="ECO:0000313" key="2">
    <source>
        <dbReference type="Proteomes" id="UP000215086"/>
    </source>
</evidence>
<evidence type="ECO:0000313" key="1">
    <source>
        <dbReference type="EMBL" id="ASV73817.1"/>
    </source>
</evidence>
<dbReference type="Proteomes" id="UP000215086">
    <property type="component" value="Chromosome"/>
</dbReference>
<proteinExistence type="predicted"/>
<dbReference type="KEGG" id="ttf:THTE_1215"/>
<gene>
    <name evidence="1" type="ORF">THTE_1215</name>
</gene>
<accession>A0A286RD12</accession>
<dbReference type="AlphaFoldDB" id="A0A286RD12"/>
<protein>
    <submittedName>
        <fullName evidence="1">Uncharacterized protein</fullName>
    </submittedName>
</protein>
<keyword evidence="2" id="KW-1185">Reference proteome</keyword>
<organism evidence="1 2">
    <name type="scientific">Thermogutta terrifontis</name>
    <dbReference type="NCBI Taxonomy" id="1331910"/>
    <lineage>
        <taxon>Bacteria</taxon>
        <taxon>Pseudomonadati</taxon>
        <taxon>Planctomycetota</taxon>
        <taxon>Planctomycetia</taxon>
        <taxon>Pirellulales</taxon>
        <taxon>Thermoguttaceae</taxon>
        <taxon>Thermogutta</taxon>
    </lineage>
</organism>